<dbReference type="GO" id="GO:0004386">
    <property type="term" value="F:helicase activity"/>
    <property type="evidence" value="ECO:0007669"/>
    <property type="project" value="InterPro"/>
</dbReference>
<dbReference type="InterPro" id="IPR012340">
    <property type="entry name" value="NA-bd_OB-fold"/>
</dbReference>
<keyword evidence="1 4" id="KW-0479">Metal-binding</keyword>
<evidence type="ECO:0000256" key="4">
    <source>
        <dbReference type="PROSITE-ProRule" id="PRU00723"/>
    </source>
</evidence>
<evidence type="ECO:0000256" key="3">
    <source>
        <dbReference type="ARBA" id="ARBA00022833"/>
    </source>
</evidence>
<dbReference type="GO" id="GO:0000177">
    <property type="term" value="C:cytoplasmic exosome (RNase complex)"/>
    <property type="evidence" value="ECO:0007669"/>
    <property type="project" value="TreeGrafter"/>
</dbReference>
<evidence type="ECO:0000256" key="5">
    <source>
        <dbReference type="SAM" id="MobiDB-lite"/>
    </source>
</evidence>
<dbReference type="InterPro" id="IPR036855">
    <property type="entry name" value="Znf_CCCH_sf"/>
</dbReference>
<dbReference type="InterPro" id="IPR041677">
    <property type="entry name" value="DNA2/NAM7_AAA_11"/>
</dbReference>
<reference evidence="7 8" key="1">
    <citation type="submission" date="2015-12" db="EMBL/GenBank/DDBJ databases">
        <title>Dictyostelia acquired genes for synthesis and detection of signals that induce cell-type specialization by lateral gene transfer from prokaryotes.</title>
        <authorList>
            <person name="Gloeckner G."/>
            <person name="Schaap P."/>
        </authorList>
    </citation>
    <scope>NUCLEOTIDE SEQUENCE [LARGE SCALE GENOMIC DNA]</scope>
    <source>
        <strain evidence="7 8">TK</strain>
    </source>
</reference>
<dbReference type="STRING" id="361077.A0A151ZGS7"/>
<dbReference type="GO" id="GO:0016075">
    <property type="term" value="P:rRNA catabolic process"/>
    <property type="evidence" value="ECO:0007669"/>
    <property type="project" value="TreeGrafter"/>
</dbReference>
<dbReference type="InterPro" id="IPR027417">
    <property type="entry name" value="P-loop_NTPase"/>
</dbReference>
<proteinExistence type="predicted"/>
<protein>
    <recommendedName>
        <fullName evidence="6">C3H1-type domain-containing protein</fullName>
    </recommendedName>
</protein>
<keyword evidence="8" id="KW-1185">Reference proteome</keyword>
<evidence type="ECO:0000313" key="7">
    <source>
        <dbReference type="EMBL" id="KYQ93176.1"/>
    </source>
</evidence>
<dbReference type="PANTHER" id="PTHR23355:SF67">
    <property type="entry name" value="C3H1-TYPE DOMAIN-CONTAINING PROTEIN"/>
    <property type="match status" value="1"/>
</dbReference>
<name>A0A151ZGS7_TIELA</name>
<dbReference type="PANTHER" id="PTHR23355">
    <property type="entry name" value="RIBONUCLEASE"/>
    <property type="match status" value="1"/>
</dbReference>
<dbReference type="GO" id="GO:0000175">
    <property type="term" value="F:3'-5'-RNA exonuclease activity"/>
    <property type="evidence" value="ECO:0007669"/>
    <property type="project" value="TreeGrafter"/>
</dbReference>
<comment type="caution">
    <text evidence="7">The sequence shown here is derived from an EMBL/GenBank/DDBJ whole genome shotgun (WGS) entry which is preliminary data.</text>
</comment>
<dbReference type="InterPro" id="IPR001900">
    <property type="entry name" value="RNase_II/R"/>
</dbReference>
<dbReference type="SMART" id="SM00955">
    <property type="entry name" value="RNB"/>
    <property type="match status" value="1"/>
</dbReference>
<dbReference type="SMART" id="SM00356">
    <property type="entry name" value="ZnF_C3H1"/>
    <property type="match status" value="3"/>
</dbReference>
<sequence>MSSLELTRKKKPNLTVEELHLKYIKGYKTEACLSIEKKLTCLKDRDCFYYHKQDEIRRNPYDKDGNLIYSHNKCSIKGCTDSNCQYSHNDVEAMYHPFIYKTKPCNDFNQNKACKKGRWCAFSHGDHDKRVKDFNLDKMVASKHHHKSNSNGSMNNEKSPHKVTNGHHISTPSMDMSFYHGSTNNTNNNNINCIYPEHGLTSESSIRVGKLYIDRNESKRSIVQCTHSNESVTIEDYLHRNRALHGDTVAVQLTQNIDANSYYGKVVCILESSHKDVYCCRLKEKPCNGGNTYIFSPLDKSLLGIQVTPNDFYLKCFNRNSTSDDNTIYVIKLRTNWSTKTYYPEGDIHNIIESKNQNSFDKDINVFKIENNLKQSDCIDIPVNVLIKTIQPNQIKKRKDLRDIFTFSIVSNNYQQDVCSNAVSCCKLANGNIRYMLHITDIANVIECQSQMDKDAHKRSFYTDMGPHSAPLLSEPYNNILSIVPGKEINTITIEWELEGQNELSHHVYKSIIKTSCRMQISEIEQILDQPPLVNINGSNNNNNNNNKNQHDKIREFFHYCDSHSIHKLFYVPLTVENSIHIHYGQIGEPIGLREPKITKCQKIFKSFLFIGSQIIYNYLKGTSDFNAIPLYHKQSLNQLDRIGAEKFYNFFQNNDVKIPKDIEKISDLVMALEKLDCPNLDSIKHFILWVISSSQQVERYSSLNSNNAYYQYCEFTEPLKRYPDLFNLRIISDILDKNSGDGSPLNSSDPLQPLVCNLLCTKPTMEMEDYIQSRFQQTKQLEFKFNELCFYHQLKSKNVYMNAILYHVRTDSSRLEMHFFIPNLFKQFPIHLDNNNIDQYQFRNQQQKVELILNSKYSLNLNCNNNSNYNINNTNSNNNLQNDIFRVFSKNQQYELKVFDMLKIQVSYSKHSESKRFFTLKDLDYTFDNLINGQDVFKFQIFSSLVDTIMCPMNHSNVKDMECFLTLKHIKEEFTNKYPIFDNKSKYLEFWSMVLDFNSLEKSLSTGENTVSLSNISISWSKKKKKYVGSFEIGYQEFPKDPVNGTSLIQLNRGDFICLRYCGEEKSNIQSIHSIISKASYDDKTKGMVLVKFCTISDKLPPRTPYSIQIKSRDKQSRDSWNSLTLYVNSTKAYTIIQQQQLQQQQQQQTVSLFSSHNNSFDSSNSSGSIGSDKELLIQNIIFNLADKEDLYIGGDQKCSFSSPLILTKQQEHACLSGLYNRFTVIKGDLGTGKTTLLSLIAINAINLDICKQILICGPNEFSVDRSIRSLMELNNNLRFIRVYNESSKKQYSDNQLPRDLSTQTLNSLSSTCGSSLMEILKSKQIVFCTTMVATEERVQQLGIRWVLVDNCHQEIEPNTVGALTNADHIVLVSDLQADIPISCLSPLHQRPSIKKILSTPLVDRIQSISPITLSTSYIPLLFVKLAYGTQYQSKLVHSGSSNEFKPFLTFYNLMNSLEKTDPMWDDKNNCNNYYNEGESNLIDRFVPLLQNLISRLHADDKQTNIGLISPFPVQRIIIGNCFPSLPVMSLEESRYSHFDYVIVSMVKTMKSQEPYYPGFKDEFQILRNLLHTARKGLFLFGSQNYLESRPGWIHFIQNLKQLDAIENIYTGQSSLAINNSVKLLAKHNYQMISILPQQD</sequence>
<feature type="region of interest" description="Disordered" evidence="5">
    <location>
        <begin position="144"/>
        <end position="164"/>
    </location>
</feature>
<dbReference type="SUPFAM" id="SSF52540">
    <property type="entry name" value="P-loop containing nucleoside triphosphate hydrolases"/>
    <property type="match status" value="2"/>
</dbReference>
<evidence type="ECO:0000256" key="2">
    <source>
        <dbReference type="ARBA" id="ARBA00022771"/>
    </source>
</evidence>
<dbReference type="InParanoid" id="A0A151ZGS7"/>
<organism evidence="7 8">
    <name type="scientific">Tieghemostelium lacteum</name>
    <name type="common">Slime mold</name>
    <name type="synonym">Dictyostelium lacteum</name>
    <dbReference type="NCBI Taxonomy" id="361077"/>
    <lineage>
        <taxon>Eukaryota</taxon>
        <taxon>Amoebozoa</taxon>
        <taxon>Evosea</taxon>
        <taxon>Eumycetozoa</taxon>
        <taxon>Dictyostelia</taxon>
        <taxon>Dictyosteliales</taxon>
        <taxon>Raperosteliaceae</taxon>
        <taxon>Tieghemostelium</taxon>
    </lineage>
</organism>
<dbReference type="PROSITE" id="PS50103">
    <property type="entry name" value="ZF_C3H1"/>
    <property type="match status" value="1"/>
</dbReference>
<dbReference type="GO" id="GO:0003723">
    <property type="term" value="F:RNA binding"/>
    <property type="evidence" value="ECO:0007669"/>
    <property type="project" value="InterPro"/>
</dbReference>
<dbReference type="SUPFAM" id="SSF90229">
    <property type="entry name" value="CCCH zinc finger"/>
    <property type="match status" value="1"/>
</dbReference>
<dbReference type="Pfam" id="PF13086">
    <property type="entry name" value="AAA_11"/>
    <property type="match status" value="1"/>
</dbReference>
<dbReference type="SUPFAM" id="SSF50249">
    <property type="entry name" value="Nucleic acid-binding proteins"/>
    <property type="match status" value="2"/>
</dbReference>
<dbReference type="Pfam" id="PF00773">
    <property type="entry name" value="RNB"/>
    <property type="match status" value="1"/>
</dbReference>
<keyword evidence="2 4" id="KW-0863">Zinc-finger</keyword>
<dbReference type="FunCoup" id="A0A151ZGS7">
    <property type="interactions" value="469"/>
</dbReference>
<dbReference type="Proteomes" id="UP000076078">
    <property type="component" value="Unassembled WGS sequence"/>
</dbReference>
<dbReference type="Gene3D" id="2.40.50.690">
    <property type="match status" value="1"/>
</dbReference>
<feature type="domain" description="C3H1-type" evidence="6">
    <location>
        <begin position="99"/>
        <end position="127"/>
    </location>
</feature>
<gene>
    <name evidence="7" type="ORF">DLAC_05811</name>
</gene>
<dbReference type="GO" id="GO:0008270">
    <property type="term" value="F:zinc ion binding"/>
    <property type="evidence" value="ECO:0007669"/>
    <property type="project" value="UniProtKB-KW"/>
</dbReference>
<dbReference type="EMBL" id="LODT01000028">
    <property type="protein sequence ID" value="KYQ93176.1"/>
    <property type="molecule type" value="Genomic_DNA"/>
</dbReference>
<dbReference type="OMA" id="KIPSACQ"/>
<keyword evidence="3 4" id="KW-0862">Zinc</keyword>
<evidence type="ECO:0000256" key="1">
    <source>
        <dbReference type="ARBA" id="ARBA00022723"/>
    </source>
</evidence>
<accession>A0A151ZGS7</accession>
<dbReference type="OrthoDB" id="20534at2759"/>
<evidence type="ECO:0000313" key="8">
    <source>
        <dbReference type="Proteomes" id="UP000076078"/>
    </source>
</evidence>
<dbReference type="InterPro" id="IPR000571">
    <property type="entry name" value="Znf_CCCH"/>
</dbReference>
<dbReference type="GO" id="GO:0006402">
    <property type="term" value="P:mRNA catabolic process"/>
    <property type="evidence" value="ECO:0007669"/>
    <property type="project" value="TreeGrafter"/>
</dbReference>
<feature type="zinc finger region" description="C3H1-type" evidence="4">
    <location>
        <begin position="99"/>
        <end position="127"/>
    </location>
</feature>
<evidence type="ECO:0000259" key="6">
    <source>
        <dbReference type="PROSITE" id="PS50103"/>
    </source>
</evidence>
<dbReference type="Gene3D" id="4.10.1000.10">
    <property type="entry name" value="Zinc finger, CCCH-type"/>
    <property type="match status" value="1"/>
</dbReference>
<dbReference type="InterPro" id="IPR050180">
    <property type="entry name" value="RNR_Ribonuclease"/>
</dbReference>
<dbReference type="Gene3D" id="3.40.50.300">
    <property type="entry name" value="P-loop containing nucleotide triphosphate hydrolases"/>
    <property type="match status" value="2"/>
</dbReference>